<comment type="caution">
    <text evidence="11">The sequence shown here is derived from an EMBL/GenBank/DDBJ whole genome shotgun (WGS) entry which is preliminary data.</text>
</comment>
<dbReference type="InterPro" id="IPR051045">
    <property type="entry name" value="TonB-dependent_transducer"/>
</dbReference>
<dbReference type="GO" id="GO:0031992">
    <property type="term" value="F:energy transducer activity"/>
    <property type="evidence" value="ECO:0007669"/>
    <property type="project" value="InterPro"/>
</dbReference>
<evidence type="ECO:0000256" key="1">
    <source>
        <dbReference type="ARBA" id="ARBA00004383"/>
    </source>
</evidence>
<organism evidence="11 12">
    <name type="scientific">Candidatus Prevotella avicola</name>
    <dbReference type="NCBI Taxonomy" id="2838738"/>
    <lineage>
        <taxon>Bacteria</taxon>
        <taxon>Pseudomonadati</taxon>
        <taxon>Bacteroidota</taxon>
        <taxon>Bacteroidia</taxon>
        <taxon>Bacteroidales</taxon>
        <taxon>Prevotellaceae</taxon>
        <taxon>Prevotella</taxon>
    </lineage>
</organism>
<evidence type="ECO:0000256" key="9">
    <source>
        <dbReference type="ARBA" id="ARBA00023136"/>
    </source>
</evidence>
<keyword evidence="8" id="KW-1133">Transmembrane helix</keyword>
<evidence type="ECO:0000313" key="11">
    <source>
        <dbReference type="EMBL" id="HIZ69444.1"/>
    </source>
</evidence>
<comment type="subcellular location">
    <subcellularLocation>
        <location evidence="1">Cell inner membrane</location>
        <topology evidence="1">Single-pass membrane protein</topology>
        <orientation evidence="1">Periplasmic side</orientation>
    </subcellularLocation>
</comment>
<dbReference type="PANTHER" id="PTHR33446">
    <property type="entry name" value="PROTEIN TONB-RELATED"/>
    <property type="match status" value="1"/>
</dbReference>
<dbReference type="InterPro" id="IPR006260">
    <property type="entry name" value="TonB/TolA_C"/>
</dbReference>
<evidence type="ECO:0000256" key="2">
    <source>
        <dbReference type="ARBA" id="ARBA00006555"/>
    </source>
</evidence>
<dbReference type="Pfam" id="PF03544">
    <property type="entry name" value="TonB_C"/>
    <property type="match status" value="1"/>
</dbReference>
<evidence type="ECO:0000256" key="3">
    <source>
        <dbReference type="ARBA" id="ARBA00022448"/>
    </source>
</evidence>
<accession>A0A9D2JXE2</accession>
<gene>
    <name evidence="11" type="ORF">H9966_06135</name>
</gene>
<evidence type="ECO:0000256" key="8">
    <source>
        <dbReference type="ARBA" id="ARBA00022989"/>
    </source>
</evidence>
<dbReference type="PRINTS" id="PR01374">
    <property type="entry name" value="TONBPROTEIN"/>
</dbReference>
<feature type="domain" description="TonB C-terminal" evidence="10">
    <location>
        <begin position="112"/>
        <end position="201"/>
    </location>
</feature>
<dbReference type="Proteomes" id="UP000824055">
    <property type="component" value="Unassembled WGS sequence"/>
</dbReference>
<keyword evidence="3" id="KW-0813">Transport</keyword>
<dbReference type="PROSITE" id="PS52015">
    <property type="entry name" value="TONB_CTD"/>
    <property type="match status" value="1"/>
</dbReference>
<evidence type="ECO:0000259" key="10">
    <source>
        <dbReference type="PROSITE" id="PS52015"/>
    </source>
</evidence>
<dbReference type="GO" id="GO:0030288">
    <property type="term" value="C:outer membrane-bounded periplasmic space"/>
    <property type="evidence" value="ECO:0007669"/>
    <property type="project" value="InterPro"/>
</dbReference>
<protein>
    <submittedName>
        <fullName evidence="11">TonB family protein</fullName>
    </submittedName>
</protein>
<dbReference type="PANTHER" id="PTHR33446:SF2">
    <property type="entry name" value="PROTEIN TONB"/>
    <property type="match status" value="1"/>
</dbReference>
<dbReference type="Gene3D" id="3.30.1150.10">
    <property type="match status" value="1"/>
</dbReference>
<proteinExistence type="inferred from homology"/>
<keyword evidence="7" id="KW-0653">Protein transport</keyword>
<dbReference type="AlphaFoldDB" id="A0A9D2JXE2"/>
<dbReference type="EMBL" id="DXBE01000047">
    <property type="protein sequence ID" value="HIZ69444.1"/>
    <property type="molecule type" value="Genomic_DNA"/>
</dbReference>
<dbReference type="GO" id="GO:0015891">
    <property type="term" value="P:siderophore transport"/>
    <property type="evidence" value="ECO:0007669"/>
    <property type="project" value="InterPro"/>
</dbReference>
<dbReference type="InterPro" id="IPR003538">
    <property type="entry name" value="TonB"/>
</dbReference>
<reference evidence="11" key="1">
    <citation type="journal article" date="2021" name="PeerJ">
        <title>Extensive microbial diversity within the chicken gut microbiome revealed by metagenomics and culture.</title>
        <authorList>
            <person name="Gilroy R."/>
            <person name="Ravi A."/>
            <person name="Getino M."/>
            <person name="Pursley I."/>
            <person name="Horton D.L."/>
            <person name="Alikhan N.F."/>
            <person name="Baker D."/>
            <person name="Gharbi K."/>
            <person name="Hall N."/>
            <person name="Watson M."/>
            <person name="Adriaenssens E.M."/>
            <person name="Foster-Nyarko E."/>
            <person name="Jarju S."/>
            <person name="Secka A."/>
            <person name="Antonio M."/>
            <person name="Oren A."/>
            <person name="Chaudhuri R.R."/>
            <person name="La Ragione R."/>
            <person name="Hildebrand F."/>
            <person name="Pallen M.J."/>
        </authorList>
    </citation>
    <scope>NUCLEOTIDE SEQUENCE</scope>
    <source>
        <strain evidence="11">ChiHecec3B27-8219</strain>
    </source>
</reference>
<dbReference type="SUPFAM" id="SSF74653">
    <property type="entry name" value="TolA/TonB C-terminal domain"/>
    <property type="match status" value="1"/>
</dbReference>
<keyword evidence="9" id="KW-0472">Membrane</keyword>
<evidence type="ECO:0000313" key="12">
    <source>
        <dbReference type="Proteomes" id="UP000824055"/>
    </source>
</evidence>
<reference evidence="11" key="2">
    <citation type="submission" date="2021-04" db="EMBL/GenBank/DDBJ databases">
        <authorList>
            <person name="Gilroy R."/>
        </authorList>
    </citation>
    <scope>NUCLEOTIDE SEQUENCE</scope>
    <source>
        <strain evidence="11">ChiHecec3B27-8219</strain>
    </source>
</reference>
<comment type="similarity">
    <text evidence="2">Belongs to the TonB family.</text>
</comment>
<dbReference type="InterPro" id="IPR037682">
    <property type="entry name" value="TonB_C"/>
</dbReference>
<dbReference type="NCBIfam" id="TIGR01352">
    <property type="entry name" value="tonB_Cterm"/>
    <property type="match status" value="1"/>
</dbReference>
<evidence type="ECO:0000256" key="4">
    <source>
        <dbReference type="ARBA" id="ARBA00022475"/>
    </source>
</evidence>
<evidence type="ECO:0000256" key="6">
    <source>
        <dbReference type="ARBA" id="ARBA00022692"/>
    </source>
</evidence>
<dbReference type="GO" id="GO:0098797">
    <property type="term" value="C:plasma membrane protein complex"/>
    <property type="evidence" value="ECO:0007669"/>
    <property type="project" value="TreeGrafter"/>
</dbReference>
<evidence type="ECO:0000256" key="5">
    <source>
        <dbReference type="ARBA" id="ARBA00022519"/>
    </source>
</evidence>
<dbReference type="GO" id="GO:0015031">
    <property type="term" value="P:protein transport"/>
    <property type="evidence" value="ECO:0007669"/>
    <property type="project" value="UniProtKB-KW"/>
</dbReference>
<dbReference type="GO" id="GO:0055085">
    <property type="term" value="P:transmembrane transport"/>
    <property type="evidence" value="ECO:0007669"/>
    <property type="project" value="InterPro"/>
</dbReference>
<sequence length="201" mass="22585">MEYRSVPTSWEMEESMLDDVAFDLAFRPKPIDKDWVAAPRPEARPTPVVSTRLKAVDEAVTRQAKLPDRASLLRESDDAEVAEAKVAETLRQRDEPKGSTDERLSQLPEFPGGWAEMVQWLTKNLRYPPQAQASQLQGRVVVSFIVNADGKLSDVKVAKSAHPQLDREAVRVVRKMPPWKPGTENGKPCRSMVVIPVVFKL</sequence>
<evidence type="ECO:0000256" key="7">
    <source>
        <dbReference type="ARBA" id="ARBA00022927"/>
    </source>
</evidence>
<keyword evidence="6" id="KW-0812">Transmembrane</keyword>
<keyword evidence="4" id="KW-1003">Cell membrane</keyword>
<keyword evidence="5" id="KW-0997">Cell inner membrane</keyword>
<name>A0A9D2JXE2_9BACT</name>